<keyword evidence="2" id="KW-1185">Reference proteome</keyword>
<dbReference type="Proteomes" id="UP000225148">
    <property type="component" value="Segment"/>
</dbReference>
<evidence type="ECO:0000313" key="2">
    <source>
        <dbReference type="Proteomes" id="UP000225148"/>
    </source>
</evidence>
<proteinExistence type="predicted"/>
<dbReference type="GeneID" id="40085531"/>
<protein>
    <submittedName>
        <fullName evidence="1">Uncharacterized protein</fullName>
    </submittedName>
</protein>
<dbReference type="KEGG" id="vg:40085531"/>
<organism evidence="1 2">
    <name type="scientific">Serratia phage CHI14</name>
    <dbReference type="NCBI Taxonomy" id="2006941"/>
    <lineage>
        <taxon>Viruses</taxon>
        <taxon>Duplodnaviria</taxon>
        <taxon>Heunggongvirae</taxon>
        <taxon>Uroviricota</taxon>
        <taxon>Caudoviricetes</taxon>
        <taxon>Pantevenvirales</taxon>
        <taxon>Straboviridae</taxon>
        <taxon>Tevenvirinae</taxon>
        <taxon>Winklervirus</taxon>
        <taxon>Winklervirus chi14</taxon>
    </lineage>
</organism>
<dbReference type="EMBL" id="MF036690">
    <property type="protein sequence ID" value="ARW57545.1"/>
    <property type="molecule type" value="Genomic_DNA"/>
</dbReference>
<evidence type="ECO:0000313" key="1">
    <source>
        <dbReference type="EMBL" id="ARW57545.1"/>
    </source>
</evidence>
<accession>A0A1Z1LXL2</accession>
<name>A0A1Z1LXL2_9CAUD</name>
<reference evidence="1 2" key="1">
    <citation type="submission" date="2017-04" db="EMBL/GenBank/DDBJ databases">
        <title>Environmental T4-family bacteriophages evolve to escape abortive infection via multiple routes in a bacterial host employing altruistic suicide through Type III toxin-antitoxin systems.</title>
        <authorList>
            <person name="Chen B."/>
            <person name="Salmond G.P.C."/>
            <person name="Akusobi C."/>
            <person name="Fang X."/>
        </authorList>
    </citation>
    <scope>NUCLEOTIDE SEQUENCE [LARGE SCALE GENOMIC DNA]</scope>
</reference>
<dbReference type="RefSeq" id="YP_009609447.1">
    <property type="nucleotide sequence ID" value="NC_041996.1"/>
</dbReference>
<sequence length="88" mass="10219">MMRYMIMNGPFQKSVIETEATLEELNSKPDIQITFVAGPFYGLVSRSLICYDRKLVRAVQMFKDPIKLDISIRYVHKGGYYGSSYNQR</sequence>
<dbReference type="OrthoDB" id="15259at10239"/>